<sequence length="464" mass="51469">MAPYSSEPTADSDSFTYGSTRLTSFLFPLPPIPVIVSEWASLLPLIFHLTDGYSAHHIVGDVSLRGKLRLGILPRLGILRNLARLLEFHFEFLDLATTGAISQTVYDANWGSVFPAANGAACYRLTSFLAAQAGPVKHLPDFVKPLCQANQSTSTSKSSLEPNAVPLQERETPKDRSQPWRRYQILTITHFRRTSDQQCDAGSKSPALATWRSGIHAALLVALAFCLIAMGGYGSAATLLLSVAITAVVRFTRVKVVRPPGYMLNNEGTNGCMLVAAHQNSNVWHLFCGDRGVIDTLLNKPMIAFEHNTQVLAKWLHLAHIAQVLCMTYVASQKGFDGIFLLSIMLAERSLEWYSGGERLAKKWLRDNGTELSTHAFRFTGRTPLVGTVQVMSETPASAWMDTILIPSTRRELWLKRLECLRAHVHCSTHADCFERSQDGDKKWLDLNTRLVQEAVSFVKPYLG</sequence>
<keyword evidence="2" id="KW-0812">Transmembrane</keyword>
<feature type="transmembrane region" description="Helical" evidence="2">
    <location>
        <begin position="217"/>
        <end position="249"/>
    </location>
</feature>
<reference evidence="3 4" key="1">
    <citation type="submission" date="2023-01" db="EMBL/GenBank/DDBJ databases">
        <title>Analysis of 21 Apiospora genomes using comparative genomics revels a genus with tremendous synthesis potential of carbohydrate active enzymes and secondary metabolites.</title>
        <authorList>
            <person name="Sorensen T."/>
        </authorList>
    </citation>
    <scope>NUCLEOTIDE SEQUENCE [LARGE SCALE GENOMIC DNA]</scope>
    <source>
        <strain evidence="3 4">CBS 135458</strain>
    </source>
</reference>
<dbReference type="Proteomes" id="UP001480595">
    <property type="component" value="Unassembled WGS sequence"/>
</dbReference>
<evidence type="ECO:0000256" key="1">
    <source>
        <dbReference type="SAM" id="MobiDB-lite"/>
    </source>
</evidence>
<feature type="region of interest" description="Disordered" evidence="1">
    <location>
        <begin position="153"/>
        <end position="176"/>
    </location>
</feature>
<dbReference type="GeneID" id="92090105"/>
<evidence type="ECO:0000313" key="4">
    <source>
        <dbReference type="Proteomes" id="UP001480595"/>
    </source>
</evidence>
<keyword evidence="2" id="KW-1133">Transmembrane helix</keyword>
<evidence type="ECO:0000256" key="2">
    <source>
        <dbReference type="SAM" id="Phobius"/>
    </source>
</evidence>
<name>A0ABR1VCS9_9PEZI</name>
<accession>A0ABR1VCS9</accession>
<proteinExistence type="predicted"/>
<dbReference type="RefSeq" id="XP_066716311.1">
    <property type="nucleotide sequence ID" value="XM_066857042.1"/>
</dbReference>
<dbReference type="EMBL" id="JAQQWL010000006">
    <property type="protein sequence ID" value="KAK8069017.1"/>
    <property type="molecule type" value="Genomic_DNA"/>
</dbReference>
<protein>
    <submittedName>
        <fullName evidence="3">Uncharacterized protein</fullName>
    </submittedName>
</protein>
<gene>
    <name evidence="3" type="ORF">PG994_005633</name>
</gene>
<keyword evidence="2" id="KW-0472">Membrane</keyword>
<comment type="caution">
    <text evidence="3">The sequence shown here is derived from an EMBL/GenBank/DDBJ whole genome shotgun (WGS) entry which is preliminary data.</text>
</comment>
<evidence type="ECO:0000313" key="3">
    <source>
        <dbReference type="EMBL" id="KAK8069017.1"/>
    </source>
</evidence>
<keyword evidence="4" id="KW-1185">Reference proteome</keyword>
<organism evidence="3 4">
    <name type="scientific">Apiospora phragmitis</name>
    <dbReference type="NCBI Taxonomy" id="2905665"/>
    <lineage>
        <taxon>Eukaryota</taxon>
        <taxon>Fungi</taxon>
        <taxon>Dikarya</taxon>
        <taxon>Ascomycota</taxon>
        <taxon>Pezizomycotina</taxon>
        <taxon>Sordariomycetes</taxon>
        <taxon>Xylariomycetidae</taxon>
        <taxon>Amphisphaeriales</taxon>
        <taxon>Apiosporaceae</taxon>
        <taxon>Apiospora</taxon>
    </lineage>
</organism>